<gene>
    <name evidence="1" type="ORF">PVAG01_04819</name>
</gene>
<dbReference type="EMBL" id="JBFCZG010000004">
    <property type="protein sequence ID" value="KAL3423072.1"/>
    <property type="molecule type" value="Genomic_DNA"/>
</dbReference>
<reference evidence="1 2" key="1">
    <citation type="submission" date="2024-06" db="EMBL/GenBank/DDBJ databases">
        <title>Complete genome of Phlyctema vagabunda strain 19-DSS-EL-015.</title>
        <authorList>
            <person name="Fiorenzani C."/>
        </authorList>
    </citation>
    <scope>NUCLEOTIDE SEQUENCE [LARGE SCALE GENOMIC DNA]</scope>
    <source>
        <strain evidence="1 2">19-DSS-EL-015</strain>
    </source>
</reference>
<sequence length="268" mass="29816">MADNNTAKYSHNPQLLPPLPLKQAISNPLFTARAPEEPIVADPRRLSGQRVGAILVVKRTPTARVNFSQKHHHINYSIHEVGDHVKVFKFHGSSDVEVENLRTGKISMIRWECFFPLAVLERCSCADKLALQNNKLSAFPLPPSSTATSPDAVEPETKYKIADPTTIEGQSPGAILVIKQKPIGTTLMKDCAIEVGDHIEIIHGIPQDAALVKAKNFRTGAIGLVLWEAVFPVTRRKVCDCNQVQRRCWCIYTDFSHSMMYNKSPART</sequence>
<evidence type="ECO:0000313" key="1">
    <source>
        <dbReference type="EMBL" id="KAL3423072.1"/>
    </source>
</evidence>
<name>A0ABR4PIB2_9HELO</name>
<accession>A0ABR4PIB2</accession>
<comment type="caution">
    <text evidence="1">The sequence shown here is derived from an EMBL/GenBank/DDBJ whole genome shotgun (WGS) entry which is preliminary data.</text>
</comment>
<protein>
    <submittedName>
        <fullName evidence="1">Uncharacterized protein</fullName>
    </submittedName>
</protein>
<keyword evidence="2" id="KW-1185">Reference proteome</keyword>
<dbReference type="Proteomes" id="UP001629113">
    <property type="component" value="Unassembled WGS sequence"/>
</dbReference>
<organism evidence="1 2">
    <name type="scientific">Phlyctema vagabunda</name>
    <dbReference type="NCBI Taxonomy" id="108571"/>
    <lineage>
        <taxon>Eukaryota</taxon>
        <taxon>Fungi</taxon>
        <taxon>Dikarya</taxon>
        <taxon>Ascomycota</taxon>
        <taxon>Pezizomycotina</taxon>
        <taxon>Leotiomycetes</taxon>
        <taxon>Helotiales</taxon>
        <taxon>Dermateaceae</taxon>
        <taxon>Phlyctema</taxon>
    </lineage>
</organism>
<proteinExistence type="predicted"/>
<evidence type="ECO:0000313" key="2">
    <source>
        <dbReference type="Proteomes" id="UP001629113"/>
    </source>
</evidence>